<proteinExistence type="predicted"/>
<keyword evidence="2 5" id="KW-0812">Transmembrane</keyword>
<evidence type="ECO:0000256" key="5">
    <source>
        <dbReference type="SAM" id="Phobius"/>
    </source>
</evidence>
<comment type="subcellular location">
    <subcellularLocation>
        <location evidence="1">Membrane</location>
        <topology evidence="1">Multi-pass membrane protein</topology>
    </subcellularLocation>
</comment>
<keyword evidence="4 5" id="KW-0472">Membrane</keyword>
<keyword evidence="3 5" id="KW-1133">Transmembrane helix</keyword>
<dbReference type="KEGG" id="blq:L21SP5_01842"/>
<keyword evidence="7" id="KW-1185">Reference proteome</keyword>
<feature type="transmembrane region" description="Helical" evidence="5">
    <location>
        <begin position="103"/>
        <end position="125"/>
    </location>
</feature>
<dbReference type="EMBL" id="CP013118">
    <property type="protein sequence ID" value="ALO15483.1"/>
    <property type="molecule type" value="Genomic_DNA"/>
</dbReference>
<protein>
    <submittedName>
        <fullName evidence="6">Colicin V production protein</fullName>
    </submittedName>
</protein>
<evidence type="ECO:0000256" key="1">
    <source>
        <dbReference type="ARBA" id="ARBA00004141"/>
    </source>
</evidence>
<dbReference type="InterPro" id="IPR003825">
    <property type="entry name" value="Colicin-V_CvpA"/>
</dbReference>
<dbReference type="PANTHER" id="PTHR37306">
    <property type="entry name" value="COLICIN V PRODUCTION PROTEIN"/>
    <property type="match status" value="1"/>
</dbReference>
<feature type="transmembrane region" description="Helical" evidence="5">
    <location>
        <begin position="62"/>
        <end position="83"/>
    </location>
</feature>
<accession>A0A0S2HZP0</accession>
<sequence length="184" mass="20223">MNYFDLAIAIPLIWGVYKGFTKGFINSLATLAALVLGIIGAIKFSGITSVFLAKNLNIGTTYLPLISFAVTFIGIIIAIHFLARIIDKLLSAVALGGFNRIAGALFGLAKYGFIVSIVLIILNYIDRQVQFMPNDKKEASLLYDPVSKFAPTIIPYIDLERLKSEVQNRVPDMNKEDPIPKEKG</sequence>
<feature type="transmembrane region" description="Helical" evidence="5">
    <location>
        <begin position="24"/>
        <end position="42"/>
    </location>
</feature>
<evidence type="ECO:0000313" key="7">
    <source>
        <dbReference type="Proteomes" id="UP000064893"/>
    </source>
</evidence>
<evidence type="ECO:0000256" key="4">
    <source>
        <dbReference type="ARBA" id="ARBA00023136"/>
    </source>
</evidence>
<gene>
    <name evidence="6" type="ORF">L21SP5_01842</name>
</gene>
<organism evidence="6 7">
    <name type="scientific">Salinivirga cyanobacteriivorans</name>
    <dbReference type="NCBI Taxonomy" id="1307839"/>
    <lineage>
        <taxon>Bacteria</taxon>
        <taxon>Pseudomonadati</taxon>
        <taxon>Bacteroidota</taxon>
        <taxon>Bacteroidia</taxon>
        <taxon>Bacteroidales</taxon>
        <taxon>Salinivirgaceae</taxon>
        <taxon>Salinivirga</taxon>
    </lineage>
</organism>
<evidence type="ECO:0000313" key="6">
    <source>
        <dbReference type="EMBL" id="ALO15483.1"/>
    </source>
</evidence>
<dbReference type="STRING" id="1307839.L21SP5_01842"/>
<dbReference type="GO" id="GO:0009403">
    <property type="term" value="P:toxin biosynthetic process"/>
    <property type="evidence" value="ECO:0007669"/>
    <property type="project" value="InterPro"/>
</dbReference>
<evidence type="ECO:0000256" key="2">
    <source>
        <dbReference type="ARBA" id="ARBA00022692"/>
    </source>
</evidence>
<dbReference type="GO" id="GO:0016020">
    <property type="term" value="C:membrane"/>
    <property type="evidence" value="ECO:0007669"/>
    <property type="project" value="UniProtKB-SubCell"/>
</dbReference>
<dbReference type="OrthoDB" id="9799585at2"/>
<dbReference type="Pfam" id="PF02674">
    <property type="entry name" value="Colicin_V"/>
    <property type="match status" value="1"/>
</dbReference>
<dbReference type="Proteomes" id="UP000064893">
    <property type="component" value="Chromosome"/>
</dbReference>
<reference evidence="6 7" key="1">
    <citation type="submission" date="2015-11" db="EMBL/GenBank/DDBJ databases">
        <title>Description and complete genome sequence of a novel strain predominating in hypersaline microbial mats and representing a new family of the Bacteriodetes phylum.</title>
        <authorList>
            <person name="Spring S."/>
            <person name="Bunk B."/>
            <person name="Sproer C."/>
            <person name="Klenk H.-P."/>
        </authorList>
    </citation>
    <scope>NUCLEOTIDE SEQUENCE [LARGE SCALE GENOMIC DNA]</scope>
    <source>
        <strain evidence="6 7">L21-Spi-D4</strain>
    </source>
</reference>
<dbReference type="PANTHER" id="PTHR37306:SF1">
    <property type="entry name" value="COLICIN V PRODUCTION PROTEIN"/>
    <property type="match status" value="1"/>
</dbReference>
<dbReference type="AlphaFoldDB" id="A0A0S2HZP0"/>
<name>A0A0S2HZP0_9BACT</name>
<evidence type="ECO:0000256" key="3">
    <source>
        <dbReference type="ARBA" id="ARBA00022989"/>
    </source>
</evidence>
<dbReference type="RefSeq" id="WP_057952941.1">
    <property type="nucleotide sequence ID" value="NZ_CP013118.1"/>
</dbReference>